<evidence type="ECO:0000256" key="1">
    <source>
        <dbReference type="SAM" id="SignalP"/>
    </source>
</evidence>
<protein>
    <submittedName>
        <fullName evidence="3">Scol-DUF3472</fullName>
    </submittedName>
</protein>
<dbReference type="EMBL" id="GGNE01000226">
    <property type="protein sequence ID" value="MIC88767.1"/>
    <property type="molecule type" value="Transcribed_RNA"/>
</dbReference>
<proteinExistence type="predicted"/>
<organism evidence="3">
    <name type="scientific">Scolopendra viridis</name>
    <name type="common">Giant centipede</name>
    <dbReference type="NCBI Taxonomy" id="118503"/>
    <lineage>
        <taxon>Eukaryota</taxon>
        <taxon>Metazoa</taxon>
        <taxon>Ecdysozoa</taxon>
        <taxon>Arthropoda</taxon>
        <taxon>Myriapoda</taxon>
        <taxon>Chilopoda</taxon>
        <taxon>Pleurostigmophora</taxon>
        <taxon>Scolopendromorpha</taxon>
        <taxon>Scolopendridae</taxon>
        <taxon>Scolopendra</taxon>
    </lineage>
</organism>
<dbReference type="InterPro" id="IPR021862">
    <property type="entry name" value="DUF3472"/>
</dbReference>
<dbReference type="InterPro" id="IPR031712">
    <property type="entry name" value="DUF5077"/>
</dbReference>
<feature type="domain" description="DUF5077" evidence="2">
    <location>
        <begin position="57"/>
        <end position="165"/>
    </location>
</feature>
<dbReference type="AlphaFoldDB" id="A0A4D5R9G7"/>
<reference evidence="3" key="1">
    <citation type="journal article" date="2018" name="Toxicon">
        <title>Venom-gland transcriptomics and venom proteomics of the giant Florida blue centipede, Scolopendra viridis.</title>
        <authorList>
            <person name="Ward M.J."/>
            <person name="Rokyta D.R."/>
        </authorList>
    </citation>
    <scope>NUCLEOTIDE SEQUENCE</scope>
    <source>
        <tissue evidence="3">Venom gland</tissue>
    </source>
</reference>
<evidence type="ECO:0000259" key="2">
    <source>
        <dbReference type="Pfam" id="PF16871"/>
    </source>
</evidence>
<feature type="chain" id="PRO_5020030756" evidence="1">
    <location>
        <begin position="18"/>
        <end position="433"/>
    </location>
</feature>
<dbReference type="Gene3D" id="2.60.120.260">
    <property type="entry name" value="Galactose-binding domain-like"/>
    <property type="match status" value="1"/>
</dbReference>
<feature type="signal peptide" evidence="1">
    <location>
        <begin position="1"/>
        <end position="17"/>
    </location>
</feature>
<accession>A0A4D5R9G7</accession>
<keyword evidence="1" id="KW-0732">Signal</keyword>
<evidence type="ECO:0000313" key="3">
    <source>
        <dbReference type="EMBL" id="MIC88767.1"/>
    </source>
</evidence>
<name>A0A4D5R9G7_SCOVI</name>
<sequence length="433" mass="48700">MLLTIFLFLFSALGVKGEISERYLHERNTRSNELKLIPVEGKLKGGDGLSRSSDGKKFVGWTSTDAEVYWDVDFSNIGKVEINVALANSMGNTGSTLQVKVENEGKAQTLNKKTEFTGGWDKVKLFNMGSVMIEKPGKAKIAIKALTIMGTYAGDLFYLLVKGSAADGAKVVDIIPTGADSVHLTYPTDDGSLLFYNEVIVDETYPATFFMACGYQYGYLGMQDNDFKGKKIAIFSLWDVVDQERTNPDDLASVVKKGKDVTVKRFGGEGTGFQSIYNFQWNKGNKYSFLLHAKPEGRHTIFSGFVYLPDKKQWKLLSSLKRLAGSTVLSHFYSFLEDWLQNWGQFARQASFNPWEGDGKGNWKQLKRATFTKTSVHDNVNAWVDKTRFYLRTGGVTKNAIKPYETIERQVTDKVPDILKDVERIIKEEKYLP</sequence>
<dbReference type="Pfam" id="PF11958">
    <property type="entry name" value="DUF3472"/>
    <property type="match status" value="1"/>
</dbReference>
<dbReference type="Pfam" id="PF16871">
    <property type="entry name" value="DUF5077"/>
    <property type="match status" value="1"/>
</dbReference>